<comment type="subcellular location">
    <subcellularLocation>
        <location evidence="7">Cell membrane</location>
        <topology evidence="7">Single-pass membrane protein</topology>
    </subcellularLocation>
</comment>
<dbReference type="PANTHER" id="PTHR30518:SF2">
    <property type="entry name" value="ENDOLYTIC MUREIN TRANSGLYCOSYLASE"/>
    <property type="match status" value="1"/>
</dbReference>
<evidence type="ECO:0000256" key="1">
    <source>
        <dbReference type="ARBA" id="ARBA00022475"/>
    </source>
</evidence>
<evidence type="ECO:0000256" key="5">
    <source>
        <dbReference type="ARBA" id="ARBA00023239"/>
    </source>
</evidence>
<dbReference type="Proteomes" id="UP000316360">
    <property type="component" value="Unassembled WGS sequence"/>
</dbReference>
<evidence type="ECO:0000256" key="3">
    <source>
        <dbReference type="ARBA" id="ARBA00022989"/>
    </source>
</evidence>
<dbReference type="EMBL" id="SOKJ01000435">
    <property type="protein sequence ID" value="TET07254.1"/>
    <property type="molecule type" value="Genomic_DNA"/>
</dbReference>
<evidence type="ECO:0000313" key="8">
    <source>
        <dbReference type="EMBL" id="TET07254.1"/>
    </source>
</evidence>
<accession>A0A523RNA1</accession>
<name>A0A523RNA1_UNCAE</name>
<evidence type="ECO:0000256" key="6">
    <source>
        <dbReference type="ARBA" id="ARBA00023316"/>
    </source>
</evidence>
<feature type="site" description="Important for catalytic activity" evidence="7">
    <location>
        <position position="217"/>
    </location>
</feature>
<dbReference type="InterPro" id="IPR003770">
    <property type="entry name" value="MLTG-like"/>
</dbReference>
<dbReference type="PANTHER" id="PTHR30518">
    <property type="entry name" value="ENDOLYTIC MUREIN TRANSGLYCOSYLASE"/>
    <property type="match status" value="1"/>
</dbReference>
<comment type="catalytic activity">
    <reaction evidence="7">
        <text>a peptidoglycan chain = a peptidoglycan chain with N-acetyl-1,6-anhydromuramyl-[peptide] at the reducing end + a peptidoglycan chain with N-acetylglucosamine at the non-reducing end.</text>
        <dbReference type="EC" id="4.2.2.29"/>
    </reaction>
</comment>
<evidence type="ECO:0000256" key="2">
    <source>
        <dbReference type="ARBA" id="ARBA00022692"/>
    </source>
</evidence>
<keyword evidence="3 7" id="KW-1133">Transmembrane helix</keyword>
<keyword evidence="4 7" id="KW-0472">Membrane</keyword>
<dbReference type="Gene3D" id="3.30.1490.480">
    <property type="entry name" value="Endolytic murein transglycosylase"/>
    <property type="match status" value="2"/>
</dbReference>
<dbReference type="GO" id="GO:0008932">
    <property type="term" value="F:lytic endotransglycosylase activity"/>
    <property type="evidence" value="ECO:0007669"/>
    <property type="project" value="UniProtKB-UniRule"/>
</dbReference>
<keyword evidence="6 7" id="KW-0961">Cell wall biogenesis/degradation</keyword>
<evidence type="ECO:0000256" key="7">
    <source>
        <dbReference type="HAMAP-Rule" id="MF_02065"/>
    </source>
</evidence>
<evidence type="ECO:0000256" key="4">
    <source>
        <dbReference type="ARBA" id="ARBA00023136"/>
    </source>
</evidence>
<reference evidence="8 9" key="1">
    <citation type="submission" date="2019-03" db="EMBL/GenBank/DDBJ databases">
        <title>Metabolic potential of uncultured bacteria and archaea associated with petroleum seepage in deep-sea sediments.</title>
        <authorList>
            <person name="Dong X."/>
            <person name="Hubert C."/>
        </authorList>
    </citation>
    <scope>NUCLEOTIDE SEQUENCE [LARGE SCALE GENOMIC DNA]</scope>
    <source>
        <strain evidence="8">E44_bin7</strain>
    </source>
</reference>
<comment type="similarity">
    <text evidence="7">Belongs to the transglycosylase MltG family.</text>
</comment>
<organism evidence="8 9">
    <name type="scientific">Aerophobetes bacterium</name>
    <dbReference type="NCBI Taxonomy" id="2030807"/>
    <lineage>
        <taxon>Bacteria</taxon>
        <taxon>Candidatus Aerophobota</taxon>
    </lineage>
</organism>
<comment type="function">
    <text evidence="7">Functions as a peptidoglycan terminase that cleaves nascent peptidoglycan strands endolytically to terminate their elongation.</text>
</comment>
<feature type="transmembrane region" description="Helical" evidence="7">
    <location>
        <begin position="7"/>
        <end position="29"/>
    </location>
</feature>
<dbReference type="GO" id="GO:0009252">
    <property type="term" value="P:peptidoglycan biosynthetic process"/>
    <property type="evidence" value="ECO:0007669"/>
    <property type="project" value="UniProtKB-UniRule"/>
</dbReference>
<dbReference type="Pfam" id="PF02618">
    <property type="entry name" value="YceG"/>
    <property type="match status" value="1"/>
</dbReference>
<dbReference type="HAMAP" id="MF_02065">
    <property type="entry name" value="MltG"/>
    <property type="match status" value="1"/>
</dbReference>
<keyword evidence="1 7" id="KW-1003">Cell membrane</keyword>
<evidence type="ECO:0000313" key="9">
    <source>
        <dbReference type="Proteomes" id="UP000316360"/>
    </source>
</evidence>
<dbReference type="NCBIfam" id="TIGR00247">
    <property type="entry name" value="endolytic transglycosylase MltG"/>
    <property type="match status" value="1"/>
</dbReference>
<keyword evidence="2 7" id="KW-0812">Transmembrane</keyword>
<dbReference type="CDD" id="cd08010">
    <property type="entry name" value="MltG_like"/>
    <property type="match status" value="1"/>
</dbReference>
<dbReference type="GO" id="GO:0071555">
    <property type="term" value="P:cell wall organization"/>
    <property type="evidence" value="ECO:0007669"/>
    <property type="project" value="UniProtKB-KW"/>
</dbReference>
<proteinExistence type="inferred from homology"/>
<dbReference type="AlphaFoldDB" id="A0A523RNA1"/>
<sequence>MSFKKIWWKNLVFIGLFLLLVLFISWIFLPSYDLAPVDVVIPRGADSSEIAKILFEQGVIKNKFLFVFLSKVLNWEQDLKAGGYEFLASNMIEVLRKLREGRIKTYQITIPEGLPGWEVAEILDEKGIVKKDNFLALVDNPGSFKEDFSFFPLHRSLEGYLYPDTYYFTKEENPQKVVRKFLSRFQEVALPIYEEGKLKNSFSLQKVIILASIVEKETHILSEKPIVAAVFYNRLRKGYRLEADPTVKYALGNFHKRLTRDELKTPSPYNTYLRYGLPPGPICSPGRDSIYAVLHSADVDYLYFVAKGDGSHKFSRTYEEHKQAVFKYQ</sequence>
<dbReference type="GO" id="GO:0005886">
    <property type="term" value="C:plasma membrane"/>
    <property type="evidence" value="ECO:0007669"/>
    <property type="project" value="UniProtKB-SubCell"/>
</dbReference>
<protein>
    <recommendedName>
        <fullName evidence="7">Endolytic murein transglycosylase</fullName>
        <ecNumber evidence="7">4.2.2.29</ecNumber>
    </recommendedName>
    <alternativeName>
        <fullName evidence="7">Peptidoglycan lytic transglycosylase</fullName>
    </alternativeName>
    <alternativeName>
        <fullName evidence="7">Peptidoglycan polymerization terminase</fullName>
    </alternativeName>
</protein>
<gene>
    <name evidence="7 8" type="primary">mltG</name>
    <name evidence="8" type="ORF">E3J84_07670</name>
</gene>
<dbReference type="EC" id="4.2.2.29" evidence="7"/>
<dbReference type="Gene3D" id="3.30.160.60">
    <property type="entry name" value="Classic Zinc Finger"/>
    <property type="match status" value="1"/>
</dbReference>
<keyword evidence="5 7" id="KW-0456">Lyase</keyword>
<comment type="caution">
    <text evidence="8">The sequence shown here is derived from an EMBL/GenBank/DDBJ whole genome shotgun (WGS) entry which is preliminary data.</text>
</comment>